<keyword evidence="6" id="KW-0472">Membrane</keyword>
<name>A0A4Q7E475_9GAMM</name>
<dbReference type="AlphaFoldDB" id="A0A4Q7E475"/>
<comment type="cofactor">
    <cofactor evidence="5">
        <name>Ca(2+)</name>
        <dbReference type="ChEBI" id="CHEBI:29108"/>
    </cofactor>
    <text evidence="5">Binds 1 Ca(2+) ion per dimer.</text>
</comment>
<comment type="caution">
    <text evidence="7">The sequence shown here is derived from an EMBL/GenBank/DDBJ whole genome shotgun (WGS) entry which is preliminary data.</text>
</comment>
<keyword evidence="3" id="KW-0865">Zymogen</keyword>
<dbReference type="Gene3D" id="3.60.20.10">
    <property type="entry name" value="Glutamine Phosphoribosylpyrophosphate, subunit 1, domain 1"/>
    <property type="match status" value="1"/>
</dbReference>
<keyword evidence="5" id="KW-0106">Calcium</keyword>
<dbReference type="GO" id="GO:0016811">
    <property type="term" value="F:hydrolase activity, acting on carbon-nitrogen (but not peptide) bonds, in linear amides"/>
    <property type="evidence" value="ECO:0007669"/>
    <property type="project" value="InterPro"/>
</dbReference>
<dbReference type="RefSeq" id="WP_130245886.1">
    <property type="nucleotide sequence ID" value="NZ_PPUZ01000048.1"/>
</dbReference>
<evidence type="ECO:0000313" key="7">
    <source>
        <dbReference type="EMBL" id="RZM76721.1"/>
    </source>
</evidence>
<evidence type="ECO:0000256" key="5">
    <source>
        <dbReference type="PIRSR" id="PIRSR001227-2"/>
    </source>
</evidence>
<dbReference type="InterPro" id="IPR043147">
    <property type="entry name" value="Penicillin_amidase_A-knob"/>
</dbReference>
<feature type="binding site" evidence="5">
    <location>
        <position position="192"/>
    </location>
    <ligand>
        <name>Ca(2+)</name>
        <dbReference type="ChEBI" id="CHEBI:29108"/>
    </ligand>
</feature>
<dbReference type="GO" id="GO:0017000">
    <property type="term" value="P:antibiotic biosynthetic process"/>
    <property type="evidence" value="ECO:0007669"/>
    <property type="project" value="InterPro"/>
</dbReference>
<dbReference type="Gene3D" id="2.30.120.10">
    <property type="match status" value="1"/>
</dbReference>
<evidence type="ECO:0008006" key="9">
    <source>
        <dbReference type="Google" id="ProtNLM"/>
    </source>
</evidence>
<evidence type="ECO:0000256" key="3">
    <source>
        <dbReference type="ARBA" id="ARBA00023145"/>
    </source>
</evidence>
<dbReference type="GO" id="GO:0046872">
    <property type="term" value="F:metal ion binding"/>
    <property type="evidence" value="ECO:0007669"/>
    <property type="project" value="UniProtKB-KW"/>
</dbReference>
<dbReference type="InterPro" id="IPR023343">
    <property type="entry name" value="Penicillin_amidase_dom1"/>
</dbReference>
<dbReference type="EMBL" id="PPUZ01000048">
    <property type="protein sequence ID" value="RZM76721.1"/>
    <property type="molecule type" value="Genomic_DNA"/>
</dbReference>
<evidence type="ECO:0000256" key="1">
    <source>
        <dbReference type="ARBA" id="ARBA00006586"/>
    </source>
</evidence>
<organism evidence="7 8">
    <name type="scientific">Pseudoalteromonas rubra</name>
    <dbReference type="NCBI Taxonomy" id="43658"/>
    <lineage>
        <taxon>Bacteria</taxon>
        <taxon>Pseudomonadati</taxon>
        <taxon>Pseudomonadota</taxon>
        <taxon>Gammaproteobacteria</taxon>
        <taxon>Alteromonadales</taxon>
        <taxon>Pseudoalteromonadaceae</taxon>
        <taxon>Pseudoalteromonas</taxon>
    </lineage>
</organism>
<keyword evidence="6" id="KW-0812">Transmembrane</keyword>
<dbReference type="InterPro" id="IPR002692">
    <property type="entry name" value="S45"/>
</dbReference>
<gene>
    <name evidence="7" type="ORF">C3B51_17490</name>
</gene>
<feature type="binding site" evidence="5">
    <location>
        <position position="333"/>
    </location>
    <ligand>
        <name>Ca(2+)</name>
        <dbReference type="ChEBI" id="CHEBI:29108"/>
    </ligand>
</feature>
<dbReference type="InterPro" id="IPR014395">
    <property type="entry name" value="Pen/GL7ACA/AHL_acylase"/>
</dbReference>
<feature type="binding site" evidence="5">
    <location>
        <position position="330"/>
    </location>
    <ligand>
        <name>Ca(2+)</name>
        <dbReference type="ChEBI" id="CHEBI:29108"/>
    </ligand>
</feature>
<comment type="subunit">
    <text evidence="4">Heterodimer of an alpha subunit and a beta subunit processed from the same precursor.</text>
</comment>
<comment type="similarity">
    <text evidence="1">Belongs to the peptidase S45 family.</text>
</comment>
<dbReference type="Pfam" id="PF01804">
    <property type="entry name" value="Penicil_amidase"/>
    <property type="match status" value="1"/>
</dbReference>
<dbReference type="Gene3D" id="1.10.1400.10">
    <property type="match status" value="1"/>
</dbReference>
<evidence type="ECO:0000256" key="6">
    <source>
        <dbReference type="SAM" id="Phobius"/>
    </source>
</evidence>
<dbReference type="PIRSF" id="PIRSF001227">
    <property type="entry name" value="Pen_acylase"/>
    <property type="match status" value="1"/>
</dbReference>
<dbReference type="InterPro" id="IPR029055">
    <property type="entry name" value="Ntn_hydrolases_N"/>
</dbReference>
<evidence type="ECO:0000256" key="4">
    <source>
        <dbReference type="ARBA" id="ARBA00038735"/>
    </source>
</evidence>
<evidence type="ECO:0000256" key="2">
    <source>
        <dbReference type="ARBA" id="ARBA00022801"/>
    </source>
</evidence>
<dbReference type="PANTHER" id="PTHR34218:SF4">
    <property type="entry name" value="ACYL-HOMOSERINE LACTONE ACYLASE QUIP"/>
    <property type="match status" value="1"/>
</dbReference>
<dbReference type="SUPFAM" id="SSF56235">
    <property type="entry name" value="N-terminal nucleophile aminohydrolases (Ntn hydrolases)"/>
    <property type="match status" value="1"/>
</dbReference>
<feature type="transmembrane region" description="Helical" evidence="6">
    <location>
        <begin position="12"/>
        <end position="33"/>
    </location>
</feature>
<reference evidence="7 8" key="1">
    <citation type="submission" date="2018-01" db="EMBL/GenBank/DDBJ databases">
        <title>Co-occurrence of chitin degradation, pigmentation and bioactivity in marine Pseudoalteromonas.</title>
        <authorList>
            <person name="Paulsen S."/>
            <person name="Gram L."/>
            <person name="Machado H."/>
        </authorList>
    </citation>
    <scope>NUCLEOTIDE SEQUENCE [LARGE SCALE GENOMIC DNA]</scope>
    <source>
        <strain evidence="7 8">S1946</strain>
    </source>
</reference>
<keyword evidence="5" id="KW-0479">Metal-binding</keyword>
<keyword evidence="6" id="KW-1133">Transmembrane helix</keyword>
<dbReference type="CDD" id="cd03747">
    <property type="entry name" value="Ntn_PGA_like"/>
    <property type="match status" value="1"/>
</dbReference>
<dbReference type="InterPro" id="IPR043146">
    <property type="entry name" value="Penicillin_amidase_N_B-knob"/>
</dbReference>
<dbReference type="Gene3D" id="1.10.439.10">
    <property type="entry name" value="Penicillin Amidohydrolase, domain 1"/>
    <property type="match status" value="1"/>
</dbReference>
<protein>
    <recommendedName>
        <fullName evidence="9">Penicillin acylase family protein</fullName>
    </recommendedName>
</protein>
<accession>A0A4Q7E475</accession>
<proteinExistence type="inferred from homology"/>
<keyword evidence="2" id="KW-0378">Hydrolase</keyword>
<dbReference type="PANTHER" id="PTHR34218">
    <property type="entry name" value="PEPTIDASE S45 PENICILLIN AMIDASE"/>
    <property type="match status" value="1"/>
</dbReference>
<dbReference type="Proteomes" id="UP000292345">
    <property type="component" value="Unassembled WGS sequence"/>
</dbReference>
<evidence type="ECO:0000313" key="8">
    <source>
        <dbReference type="Proteomes" id="UP000292345"/>
    </source>
</evidence>
<sequence>MMIKSYPFLTRLVVVIIVPVLFAVWYLIDALLLNSIPDTQRTYSLQWQEATVKLQRDEMGVALVHGQNMNSVHFAMGYAHAQDRLWQLELQRRISQGRLAELFGKSAVEQDVFFRTLGLYRAAQSAFDGLSDAAKASLTAYAAGVNQFLREGHTLPIEFNTFDLTPEPWSEIDSLAWVKVFALNLSGNYNAELQRLLVTKYLPEQFHETFFPDLKRNTAYLASSKRAELMSSDDIASLLQANVSLAYAWQIGGPAVGSNAWAVSAEHTESGQPLLASDPHLGLQLPSLWYAAVQQTSELSLSGMSLVGLPVIIFGRNQHIAWGGTNMQADVQDLHIETLKADDQSFYRSQGIWKPLKIRMEQINIRADFPAFLKQSIKPINLMVRETENGPIVSEQLGVSEVAISLRWSALDKEDLTYQSFFELNHASNWQSFQLALRNYKAPAMNLLYADFEGNIALQGVGALPVRRVGNGAFPSADIAYDDIWQGYVPFEQMPSILNPESGYVANANNHISGTGPHISEDVVDSARMERIDSILHKNIAQSKKLGFADMAAMQLDVVDLSTKKLAGVMAKVQPSTKKQAQAIALIQRWDGDTSEHSAATTVYHLWLKNIKSQLFSEQLSKVWSSENESDMLMSLAARVSADKVAEIITHDNPWCSVNDDTTKASCRAKVSEALAHAIDEASLLMGSDIAQWQWGAFQRVVYKHQPFSQVNGLKQWFERDYRAGGTGNTLNVSGSRYEEKQGYSKEFGAGFRQIIGFNAGQLEHRLAHAGGQSGQVMSPHYDDMLQSFERGEYIQLPIFELAGNK</sequence>